<dbReference type="EMBL" id="OZ034830">
    <property type="protein sequence ID" value="CAL1686774.1"/>
    <property type="molecule type" value="Genomic_DNA"/>
</dbReference>
<evidence type="ECO:0000313" key="1">
    <source>
        <dbReference type="EMBL" id="CAL1686774.1"/>
    </source>
</evidence>
<accession>A0AAV2P454</accession>
<name>A0AAV2P454_9HYME</name>
<dbReference type="Proteomes" id="UP001497644">
    <property type="component" value="Chromosome 7"/>
</dbReference>
<protein>
    <submittedName>
        <fullName evidence="1">Uncharacterized protein</fullName>
    </submittedName>
</protein>
<gene>
    <name evidence="1" type="ORF">LPLAT_LOCUS12101</name>
</gene>
<dbReference type="AlphaFoldDB" id="A0AAV2P454"/>
<organism evidence="1 2">
    <name type="scientific">Lasius platythorax</name>
    <dbReference type="NCBI Taxonomy" id="488582"/>
    <lineage>
        <taxon>Eukaryota</taxon>
        <taxon>Metazoa</taxon>
        <taxon>Ecdysozoa</taxon>
        <taxon>Arthropoda</taxon>
        <taxon>Hexapoda</taxon>
        <taxon>Insecta</taxon>
        <taxon>Pterygota</taxon>
        <taxon>Neoptera</taxon>
        <taxon>Endopterygota</taxon>
        <taxon>Hymenoptera</taxon>
        <taxon>Apocrita</taxon>
        <taxon>Aculeata</taxon>
        <taxon>Formicoidea</taxon>
        <taxon>Formicidae</taxon>
        <taxon>Formicinae</taxon>
        <taxon>Lasius</taxon>
        <taxon>Lasius</taxon>
    </lineage>
</organism>
<keyword evidence="2" id="KW-1185">Reference proteome</keyword>
<sequence>MQKLAVPCVNSCVSGIRRRLRDDRGVNNFCDAAPHVHARADLDYILVVIAGLFPNIVAKCGRACRRR</sequence>
<reference evidence="1" key="1">
    <citation type="submission" date="2024-04" db="EMBL/GenBank/DDBJ databases">
        <authorList>
            <consortium name="Molecular Ecology Group"/>
        </authorList>
    </citation>
    <scope>NUCLEOTIDE SEQUENCE</scope>
</reference>
<proteinExistence type="predicted"/>
<evidence type="ECO:0000313" key="2">
    <source>
        <dbReference type="Proteomes" id="UP001497644"/>
    </source>
</evidence>